<evidence type="ECO:0000256" key="6">
    <source>
        <dbReference type="ARBA" id="ARBA00022833"/>
    </source>
</evidence>
<dbReference type="AlphaFoldDB" id="A0A0T5ZBQ7"/>
<dbReference type="GO" id="GO:0006508">
    <property type="term" value="P:proteolysis"/>
    <property type="evidence" value="ECO:0007669"/>
    <property type="project" value="UniProtKB-KW"/>
</dbReference>
<evidence type="ECO:0000259" key="10">
    <source>
        <dbReference type="Pfam" id="PF01551"/>
    </source>
</evidence>
<feature type="compositionally biased region" description="Polar residues" evidence="8">
    <location>
        <begin position="62"/>
        <end position="73"/>
    </location>
</feature>
<evidence type="ECO:0000256" key="4">
    <source>
        <dbReference type="ARBA" id="ARBA00022723"/>
    </source>
</evidence>
<dbReference type="RefSeq" id="WP_057955383.1">
    <property type="nucleotide sequence ID" value="NZ_KQ556878.1"/>
</dbReference>
<evidence type="ECO:0000259" key="12">
    <source>
        <dbReference type="Pfam" id="PF19425"/>
    </source>
</evidence>
<dbReference type="PANTHER" id="PTHR21666:SF288">
    <property type="entry name" value="CELL DIVISION PROTEIN YTFB"/>
    <property type="match status" value="1"/>
</dbReference>
<evidence type="ECO:0000256" key="5">
    <source>
        <dbReference type="ARBA" id="ARBA00022801"/>
    </source>
</evidence>
<evidence type="ECO:0000256" key="3">
    <source>
        <dbReference type="ARBA" id="ARBA00022670"/>
    </source>
</evidence>
<dbReference type="SUPFAM" id="SSF51261">
    <property type="entry name" value="Duplicated hybrid motif"/>
    <property type="match status" value="1"/>
</dbReference>
<feature type="domain" description="Opacity-associated protein A LysM-like" evidence="11">
    <location>
        <begin position="133"/>
        <end position="198"/>
    </location>
</feature>
<dbReference type="InterPro" id="IPR050570">
    <property type="entry name" value="Cell_wall_metabolism_enzyme"/>
</dbReference>
<dbReference type="GO" id="GO:0042834">
    <property type="term" value="F:peptidoglycan binding"/>
    <property type="evidence" value="ECO:0007669"/>
    <property type="project" value="InterPro"/>
</dbReference>
<dbReference type="InterPro" id="IPR007340">
    <property type="entry name" value="LysM_Opacity-associatedA"/>
</dbReference>
<evidence type="ECO:0000256" key="2">
    <source>
        <dbReference type="ARBA" id="ARBA00004196"/>
    </source>
</evidence>
<dbReference type="GO" id="GO:0046872">
    <property type="term" value="F:metal ion binding"/>
    <property type="evidence" value="ECO:0007669"/>
    <property type="project" value="UniProtKB-KW"/>
</dbReference>
<dbReference type="InterPro" id="IPR016047">
    <property type="entry name" value="M23ase_b-sheet_dom"/>
</dbReference>
<feature type="compositionally biased region" description="Polar residues" evidence="8">
    <location>
        <begin position="106"/>
        <end position="119"/>
    </location>
</feature>
<dbReference type="Gene3D" id="3.10.450.350">
    <property type="match status" value="2"/>
</dbReference>
<dbReference type="EMBL" id="LMXI01000005">
    <property type="protein sequence ID" value="KRT60227.1"/>
    <property type="molecule type" value="Genomic_DNA"/>
</dbReference>
<protein>
    <submittedName>
        <fullName evidence="13">Opacity-associated protein A LysM-like domain-containing protein</fullName>
    </submittedName>
</protein>
<dbReference type="InterPro" id="IPR011055">
    <property type="entry name" value="Dup_hybrid_motif"/>
</dbReference>
<dbReference type="PATRIC" id="fig|54398.4.peg.672"/>
<keyword evidence="4" id="KW-0479">Metal-binding</keyword>
<feature type="domain" description="Csd3-like second N-terminal" evidence="12">
    <location>
        <begin position="229"/>
        <end position="344"/>
    </location>
</feature>
<dbReference type="FunFam" id="2.70.70.10:FF:000002">
    <property type="entry name" value="Murein DD-endopeptidase MepM"/>
    <property type="match status" value="1"/>
</dbReference>
<keyword evidence="9" id="KW-0812">Transmembrane</keyword>
<evidence type="ECO:0000256" key="7">
    <source>
        <dbReference type="ARBA" id="ARBA00023049"/>
    </source>
</evidence>
<comment type="caution">
    <text evidence="13">The sequence shown here is derived from an EMBL/GenBank/DDBJ whole genome shotgun (WGS) entry which is preliminary data.</text>
</comment>
<keyword evidence="9" id="KW-1133">Transmembrane helix</keyword>
<dbReference type="Pfam" id="PF01551">
    <property type="entry name" value="Peptidase_M23"/>
    <property type="match status" value="1"/>
</dbReference>
<evidence type="ECO:0000259" key="11">
    <source>
        <dbReference type="Pfam" id="PF04225"/>
    </source>
</evidence>
<keyword evidence="5" id="KW-0378">Hydrolase</keyword>
<evidence type="ECO:0000256" key="9">
    <source>
        <dbReference type="SAM" id="Phobius"/>
    </source>
</evidence>
<sequence>MRDFKNFRLESRRSRRSPLLRLLVGGAILIAAGVGLLLWQVSGGQPAPAPAPAPAPSAPQPDSNIQKRPSRQITLPLKLPDLGDESSSTTLPEPPPTAKPRRSEQPAAQPSTTTRTKSIVTQAPALDRESLSWSNHTIRSGDTLSSIFSEQALSPTLLHRIVNSSKTAKQLTHIKPGETLRIGRDSSNAFRSLILDHDRINSLIIEIEGDSFSARTDTKQVERRTTHRSATIQDSLYLSAKQAGLPESVIMELANIFGWDIDFALEIRSGDHFSVIWEEEFLNGDKLRDGAILAAEFVNQGRRYRALRYTDENGHSDYFTPEGRSMRKAFLRAPVDFRRISSRFTRARWHPVLGKKRPHRGVDYSAKIGTPIKAAGDGKIIHRGRKGGYGRTVIIQHGQRYTTLYAHLSRYNKKTKSGSRVKQGQIIGYVGKSGLATGPHLHYEFRVNGVHRNPLTVKLPAAQPIAKKYRADFEMKSQDLLAQLETLSRTMLADAN</sequence>
<name>A0A0T5ZBQ7_9GAMM</name>
<reference evidence="13 14" key="1">
    <citation type="submission" date="2015-11" db="EMBL/GenBank/DDBJ databases">
        <title>The genome of Candidatus Endoriftia persephone in Ridgeia piscesae and population structure of the North Eastern Pacific vestimentiferan symbionts.</title>
        <authorList>
            <person name="Perez M."/>
            <person name="Juniper K.S."/>
        </authorList>
    </citation>
    <scope>NUCLEOTIDE SEQUENCE [LARGE SCALE GENOMIC DNA]</scope>
    <source>
        <strain evidence="13">Ind10</strain>
    </source>
</reference>
<evidence type="ECO:0000256" key="1">
    <source>
        <dbReference type="ARBA" id="ARBA00001947"/>
    </source>
</evidence>
<dbReference type="Pfam" id="PF19425">
    <property type="entry name" value="Csd3_N2"/>
    <property type="match status" value="1"/>
</dbReference>
<proteinExistence type="predicted"/>
<evidence type="ECO:0000256" key="8">
    <source>
        <dbReference type="SAM" id="MobiDB-lite"/>
    </source>
</evidence>
<comment type="subcellular location">
    <subcellularLocation>
        <location evidence="2">Cell envelope</location>
    </subcellularLocation>
</comment>
<comment type="cofactor">
    <cofactor evidence="1">
        <name>Zn(2+)</name>
        <dbReference type="ChEBI" id="CHEBI:29105"/>
    </cofactor>
</comment>
<dbReference type="STRING" id="54398.Ga0074115_101233"/>
<gene>
    <name evidence="13" type="ORF">Ga0076813_16894</name>
</gene>
<dbReference type="Gene3D" id="2.70.70.10">
    <property type="entry name" value="Glucose Permease (Domain IIA)"/>
    <property type="match status" value="1"/>
</dbReference>
<dbReference type="PANTHER" id="PTHR21666">
    <property type="entry name" value="PEPTIDASE-RELATED"/>
    <property type="match status" value="1"/>
</dbReference>
<organism evidence="13 14">
    <name type="scientific">endosymbiont of Ridgeia piscesae</name>
    <dbReference type="NCBI Taxonomy" id="54398"/>
    <lineage>
        <taxon>Bacteria</taxon>
        <taxon>Pseudomonadati</taxon>
        <taxon>Pseudomonadota</taxon>
        <taxon>Gammaproteobacteria</taxon>
        <taxon>sulfur-oxidizing symbionts</taxon>
    </lineage>
</organism>
<feature type="domain" description="M23ase beta-sheet core" evidence="10">
    <location>
        <begin position="358"/>
        <end position="454"/>
    </location>
</feature>
<feature type="region of interest" description="Disordered" evidence="8">
    <location>
        <begin position="44"/>
        <end position="119"/>
    </location>
</feature>
<keyword evidence="6" id="KW-0862">Zinc</keyword>
<evidence type="ECO:0000313" key="13">
    <source>
        <dbReference type="EMBL" id="KRT60227.1"/>
    </source>
</evidence>
<feature type="compositionally biased region" description="Pro residues" evidence="8">
    <location>
        <begin position="47"/>
        <end position="59"/>
    </location>
</feature>
<dbReference type="CDD" id="cd12797">
    <property type="entry name" value="M23_peptidase"/>
    <property type="match status" value="1"/>
</dbReference>
<dbReference type="Proteomes" id="UP000051276">
    <property type="component" value="Unassembled WGS sequence"/>
</dbReference>
<dbReference type="InterPro" id="IPR045834">
    <property type="entry name" value="Csd3_N2"/>
</dbReference>
<keyword evidence="7" id="KW-0482">Metalloprotease</keyword>
<accession>A0A0T5ZBQ7</accession>
<evidence type="ECO:0000313" key="14">
    <source>
        <dbReference type="Proteomes" id="UP000051276"/>
    </source>
</evidence>
<feature type="transmembrane region" description="Helical" evidence="9">
    <location>
        <begin position="20"/>
        <end position="39"/>
    </location>
</feature>
<dbReference type="Pfam" id="PF04225">
    <property type="entry name" value="LysM_OapA"/>
    <property type="match status" value="1"/>
</dbReference>
<keyword evidence="9" id="KW-0472">Membrane</keyword>
<dbReference type="GO" id="GO:0030313">
    <property type="term" value="C:cell envelope"/>
    <property type="evidence" value="ECO:0007669"/>
    <property type="project" value="UniProtKB-SubCell"/>
</dbReference>
<dbReference type="GO" id="GO:0004222">
    <property type="term" value="F:metalloendopeptidase activity"/>
    <property type="evidence" value="ECO:0007669"/>
    <property type="project" value="TreeGrafter"/>
</dbReference>
<keyword evidence="3" id="KW-0645">Protease</keyword>